<name>X1TSR5_9ZZZZ</name>
<evidence type="ECO:0000313" key="1">
    <source>
        <dbReference type="EMBL" id="GAI90590.1"/>
    </source>
</evidence>
<dbReference type="EMBL" id="BARW01016396">
    <property type="protein sequence ID" value="GAI90590.1"/>
    <property type="molecule type" value="Genomic_DNA"/>
</dbReference>
<accession>X1TSR5</accession>
<comment type="caution">
    <text evidence="1">The sequence shown here is derived from an EMBL/GenBank/DDBJ whole genome shotgun (WGS) entry which is preliminary data.</text>
</comment>
<organism evidence="1">
    <name type="scientific">marine sediment metagenome</name>
    <dbReference type="NCBI Taxonomy" id="412755"/>
    <lineage>
        <taxon>unclassified sequences</taxon>
        <taxon>metagenomes</taxon>
        <taxon>ecological metagenomes</taxon>
    </lineage>
</organism>
<dbReference type="AlphaFoldDB" id="X1TSR5"/>
<gene>
    <name evidence="1" type="ORF">S12H4_28570</name>
</gene>
<protein>
    <submittedName>
        <fullName evidence="1">Uncharacterized protein</fullName>
    </submittedName>
</protein>
<reference evidence="1" key="1">
    <citation type="journal article" date="2014" name="Front. Microbiol.">
        <title>High frequency of phylogenetically diverse reductive dehalogenase-homologous genes in deep subseafloor sedimentary metagenomes.</title>
        <authorList>
            <person name="Kawai M."/>
            <person name="Futagami T."/>
            <person name="Toyoda A."/>
            <person name="Takaki Y."/>
            <person name="Nishi S."/>
            <person name="Hori S."/>
            <person name="Arai W."/>
            <person name="Tsubouchi T."/>
            <person name="Morono Y."/>
            <person name="Uchiyama I."/>
            <person name="Ito T."/>
            <person name="Fujiyama A."/>
            <person name="Inagaki F."/>
            <person name="Takami H."/>
        </authorList>
    </citation>
    <scope>NUCLEOTIDE SEQUENCE</scope>
    <source>
        <strain evidence="1">Expedition CK06-06</strain>
    </source>
</reference>
<feature type="non-terminal residue" evidence="1">
    <location>
        <position position="1"/>
    </location>
</feature>
<sequence length="276" mass="29891">VTENIPITPECGIKQIASESLPKTEDFGDGDATEFPLGFPPASIGSLVEDQLEASQTQDVVVHDLMGDVMIPWDIVDTQGVTGGGSTIAEGDNLLIDYHSAGRIIEKEVLYTVPAEGVKIPKITAIADALRTARFPIDKGTVKVYIEDVAASPSTVYQIESMDVLNAVTVLEDSTKVTKGFVNVNKTAPGIDGLKLKYTNYTPIEDAKLEVTKVDTSFVTWRRYSDRLGLIPIAQTYEDQAYDSVLSKALKVSEIEADRTAINTTKHELIVMTPAA</sequence>
<proteinExistence type="predicted"/>